<dbReference type="Gene3D" id="3.30.420.10">
    <property type="entry name" value="Ribonuclease H-like superfamily/Ribonuclease H"/>
    <property type="match status" value="1"/>
</dbReference>
<dbReference type="Gene3D" id="3.30.70.270">
    <property type="match status" value="2"/>
</dbReference>
<organism evidence="1 2">
    <name type="scientific">Rubroshorea leprosula</name>
    <dbReference type="NCBI Taxonomy" id="152421"/>
    <lineage>
        <taxon>Eukaryota</taxon>
        <taxon>Viridiplantae</taxon>
        <taxon>Streptophyta</taxon>
        <taxon>Embryophyta</taxon>
        <taxon>Tracheophyta</taxon>
        <taxon>Spermatophyta</taxon>
        <taxon>Magnoliopsida</taxon>
        <taxon>eudicotyledons</taxon>
        <taxon>Gunneridae</taxon>
        <taxon>Pentapetalae</taxon>
        <taxon>rosids</taxon>
        <taxon>malvids</taxon>
        <taxon>Malvales</taxon>
        <taxon>Dipterocarpaceae</taxon>
        <taxon>Rubroshorea</taxon>
    </lineage>
</organism>
<dbReference type="Gene3D" id="2.40.70.10">
    <property type="entry name" value="Acid Proteases"/>
    <property type="match status" value="1"/>
</dbReference>
<sequence length="842" mass="95869">MQQQFDVFQVVLAQLLAQNNLGDPLINLLNPTQQPLVQQQEPPPQPLPDDVTQRLNSLEKMVAKQRGAPILHHNTTFVPHPLNTNITLEPYLAGFKIPQLETYDGTKDPDDHLHAFYFCMQAQNASNALMCKIFLYAQTWYYSLPLRPISFYVEMASTFATKFSNRRFNDVVLEVSSFDQVVGIATIIQSLKHERFKDSLIKHPSTTFNEVNDRSLRFITVKEYTLSQKPVLVRNQNSILRKEGQSRKQIKIVQNRGLMLTSMPSFGRSNSIPPQQTPSKAPVTWTSFNLPSLKSELESLAQKGLLNKYIRRTKQPKFVREQGSQPQGSRTIEGLKVGGLSSKQWKLYVKEVKQQNRAQKQKFDDTDWNDDTDWKNQPITFTPIDFDGVISPHNDPLVTFFRINNCEVQHVLVDTGSAPDIMYYHCFESLRLDPTLLQRYNSPIYGFNNQPVQVKGVLTLNVAFRSGRTYVTSSIRFLVLKMASSINVVIGRPTLMEIQAVVSQSYLCMKFPIPMGIATLKGNQKIARHCYITLVTRSLKEKDHMSKNARKKFMTTSSYHQVPMAPGDKEKTSFYARDEIYCYVMMPFGLKNAVKSWKAKDHLADLDETFNNLRKNQMRLNPAKCIFGVESRKFLGFMVSSKGIEVNPEKIKVKEEMEPSKSVNDVQRLTGRVVALHRFVSKSANRCLPFFKIMRSSAQKDESGKQKKFEWSPECEAAFDELKSYLSSPSLLIKAIDEEILYLYLGISDERSAIRAQALADFVVECTSDHSSSIFELDTWILYVNGATNSKGSRARAVLVGLDGYQSEYALKFNFDATNNMAEYEALLLGLQLALELKVTAI</sequence>
<dbReference type="AlphaFoldDB" id="A0AAV5K336"/>
<name>A0AAV5K336_9ROSI</name>
<reference evidence="1 2" key="1">
    <citation type="journal article" date="2021" name="Commun. Biol.">
        <title>The genome of Shorea leprosula (Dipterocarpaceae) highlights the ecological relevance of drought in aseasonal tropical rainforests.</title>
        <authorList>
            <person name="Ng K.K.S."/>
            <person name="Kobayashi M.J."/>
            <person name="Fawcett J.A."/>
            <person name="Hatakeyama M."/>
            <person name="Paape T."/>
            <person name="Ng C.H."/>
            <person name="Ang C.C."/>
            <person name="Tnah L.H."/>
            <person name="Lee C.T."/>
            <person name="Nishiyama T."/>
            <person name="Sese J."/>
            <person name="O'Brien M.J."/>
            <person name="Copetti D."/>
            <person name="Mohd Noor M.I."/>
            <person name="Ong R.C."/>
            <person name="Putra M."/>
            <person name="Sireger I.Z."/>
            <person name="Indrioko S."/>
            <person name="Kosugi Y."/>
            <person name="Izuno A."/>
            <person name="Isagi Y."/>
            <person name="Lee S.L."/>
            <person name="Shimizu K.K."/>
        </authorList>
    </citation>
    <scope>NUCLEOTIDE SEQUENCE [LARGE SCALE GENOMIC DNA]</scope>
    <source>
        <strain evidence="1">214</strain>
    </source>
</reference>
<evidence type="ECO:0008006" key="3">
    <source>
        <dbReference type="Google" id="ProtNLM"/>
    </source>
</evidence>
<dbReference type="CDD" id="cd00303">
    <property type="entry name" value="retropepsin_like"/>
    <property type="match status" value="1"/>
</dbReference>
<protein>
    <recommendedName>
        <fullName evidence="3">Reverse transcriptase/retrotransposon-derived protein RNase H-like domain-containing protein</fullName>
    </recommendedName>
</protein>
<dbReference type="InterPro" id="IPR036397">
    <property type="entry name" value="RNaseH_sf"/>
</dbReference>
<accession>A0AAV5K336</accession>
<dbReference type="InterPro" id="IPR021109">
    <property type="entry name" value="Peptidase_aspartic_dom_sf"/>
</dbReference>
<dbReference type="CDD" id="cd01647">
    <property type="entry name" value="RT_LTR"/>
    <property type="match status" value="1"/>
</dbReference>
<dbReference type="InterPro" id="IPR043502">
    <property type="entry name" value="DNA/RNA_pol_sf"/>
</dbReference>
<dbReference type="SUPFAM" id="SSF56672">
    <property type="entry name" value="DNA/RNA polymerases"/>
    <property type="match status" value="1"/>
</dbReference>
<dbReference type="Proteomes" id="UP001054252">
    <property type="component" value="Unassembled WGS sequence"/>
</dbReference>
<gene>
    <name evidence="1" type="ORF">SLEP1_g29461</name>
</gene>
<dbReference type="InterPro" id="IPR043128">
    <property type="entry name" value="Rev_trsase/Diguanyl_cyclase"/>
</dbReference>
<comment type="caution">
    <text evidence="1">The sequence shown here is derived from an EMBL/GenBank/DDBJ whole genome shotgun (WGS) entry which is preliminary data.</text>
</comment>
<dbReference type="PANTHER" id="PTHR48475:SF2">
    <property type="entry name" value="RIBONUCLEASE H"/>
    <property type="match status" value="1"/>
</dbReference>
<dbReference type="PANTHER" id="PTHR48475">
    <property type="entry name" value="RIBONUCLEASE H"/>
    <property type="match status" value="1"/>
</dbReference>
<dbReference type="Gene3D" id="3.10.10.10">
    <property type="entry name" value="HIV Type 1 Reverse Transcriptase, subunit A, domain 1"/>
    <property type="match status" value="1"/>
</dbReference>
<dbReference type="EMBL" id="BPVZ01000052">
    <property type="protein sequence ID" value="GKV19168.1"/>
    <property type="molecule type" value="Genomic_DNA"/>
</dbReference>
<evidence type="ECO:0000313" key="1">
    <source>
        <dbReference type="EMBL" id="GKV19168.1"/>
    </source>
</evidence>
<proteinExistence type="predicted"/>
<dbReference type="GO" id="GO:0003676">
    <property type="term" value="F:nucleic acid binding"/>
    <property type="evidence" value="ECO:0007669"/>
    <property type="project" value="InterPro"/>
</dbReference>
<evidence type="ECO:0000313" key="2">
    <source>
        <dbReference type="Proteomes" id="UP001054252"/>
    </source>
</evidence>
<keyword evidence="2" id="KW-1185">Reference proteome</keyword>